<feature type="region of interest" description="Disordered" evidence="1">
    <location>
        <begin position="26"/>
        <end position="577"/>
    </location>
</feature>
<feature type="compositionally biased region" description="Polar residues" evidence="1">
    <location>
        <begin position="474"/>
        <end position="497"/>
    </location>
</feature>
<organism evidence="2">
    <name type="scientific">Puccinia triticina (isolate 1-1 / race 1 (BBBD))</name>
    <name type="common">Brown leaf rust fungus</name>
    <dbReference type="NCBI Taxonomy" id="630390"/>
    <lineage>
        <taxon>Eukaryota</taxon>
        <taxon>Fungi</taxon>
        <taxon>Dikarya</taxon>
        <taxon>Basidiomycota</taxon>
        <taxon>Pucciniomycotina</taxon>
        <taxon>Pucciniomycetes</taxon>
        <taxon>Pucciniales</taxon>
        <taxon>Pucciniaceae</taxon>
        <taxon>Puccinia</taxon>
    </lineage>
</organism>
<dbReference type="EnsemblFungi" id="PTTG_09580-t43_1">
    <property type="protein sequence ID" value="PTTG_09580-t43_1-p1"/>
    <property type="gene ID" value="PTTG_09580"/>
</dbReference>
<dbReference type="Proteomes" id="UP000005240">
    <property type="component" value="Unassembled WGS sequence"/>
</dbReference>
<reference evidence="2" key="1">
    <citation type="submission" date="2009-11" db="EMBL/GenBank/DDBJ databases">
        <authorList>
            <consortium name="The Broad Institute Genome Sequencing Platform"/>
            <person name="Ward D."/>
            <person name="Feldgarden M."/>
            <person name="Earl A."/>
            <person name="Young S.K."/>
            <person name="Zeng Q."/>
            <person name="Koehrsen M."/>
            <person name="Alvarado L."/>
            <person name="Berlin A."/>
            <person name="Bochicchio J."/>
            <person name="Borenstein D."/>
            <person name="Chapman S.B."/>
            <person name="Chen Z."/>
            <person name="Engels R."/>
            <person name="Freedman E."/>
            <person name="Gellesch M."/>
            <person name="Goldberg J."/>
            <person name="Griggs A."/>
            <person name="Gujja S."/>
            <person name="Heilman E."/>
            <person name="Heiman D."/>
            <person name="Hepburn T."/>
            <person name="Howarth C."/>
            <person name="Jen D."/>
            <person name="Larson L."/>
            <person name="Lewis B."/>
            <person name="Mehta T."/>
            <person name="Park D."/>
            <person name="Pearson M."/>
            <person name="Roberts A."/>
            <person name="Saif S."/>
            <person name="Shea T."/>
            <person name="Shenoy N."/>
            <person name="Sisk P."/>
            <person name="Stolte C."/>
            <person name="Sykes S."/>
            <person name="Thomson T."/>
            <person name="Walk T."/>
            <person name="White J."/>
            <person name="Yandava C."/>
            <person name="Izard J."/>
            <person name="Baranova O.V."/>
            <person name="Blanton J.M."/>
            <person name="Tanner A.C."/>
            <person name="Dewhirst F.E."/>
            <person name="Haas B."/>
            <person name="Nusbaum C."/>
            <person name="Birren B."/>
        </authorList>
    </citation>
    <scope>NUCLEOTIDE SEQUENCE [LARGE SCALE GENOMIC DNA]</scope>
    <source>
        <strain evidence="2">1-1 BBBD Race 1</strain>
    </source>
</reference>
<dbReference type="OrthoDB" id="2502408at2759"/>
<feature type="compositionally biased region" description="Low complexity" evidence="1">
    <location>
        <begin position="393"/>
        <end position="407"/>
    </location>
</feature>
<keyword evidence="4" id="KW-1185">Reference proteome</keyword>
<evidence type="ECO:0000313" key="2">
    <source>
        <dbReference type="EMBL" id="OAV89189.1"/>
    </source>
</evidence>
<feature type="compositionally biased region" description="Polar residues" evidence="1">
    <location>
        <begin position="432"/>
        <end position="444"/>
    </location>
</feature>
<evidence type="ECO:0000256" key="1">
    <source>
        <dbReference type="SAM" id="MobiDB-lite"/>
    </source>
</evidence>
<feature type="compositionally biased region" description="Polar residues" evidence="1">
    <location>
        <begin position="206"/>
        <end position="226"/>
    </location>
</feature>
<dbReference type="VEuPathDB" id="FungiDB:PTTG_09580"/>
<dbReference type="AlphaFoldDB" id="A0A180G9L1"/>
<gene>
    <name evidence="2" type="ORF">PTTG_09580</name>
</gene>
<feature type="compositionally biased region" description="Pro residues" evidence="1">
    <location>
        <begin position="308"/>
        <end position="318"/>
    </location>
</feature>
<feature type="compositionally biased region" description="Basic and acidic residues" evidence="1">
    <location>
        <begin position="257"/>
        <end position="270"/>
    </location>
</feature>
<reference evidence="2" key="2">
    <citation type="submission" date="2016-05" db="EMBL/GenBank/DDBJ databases">
        <title>Comparative analysis highlights variable genome content of wheat rusts and divergence of the mating loci.</title>
        <authorList>
            <person name="Cuomo C.A."/>
            <person name="Bakkeren G."/>
            <person name="Szabo L."/>
            <person name="Khalil H."/>
            <person name="Joly D."/>
            <person name="Goldberg J."/>
            <person name="Young S."/>
            <person name="Zeng Q."/>
            <person name="Fellers J."/>
        </authorList>
    </citation>
    <scope>NUCLEOTIDE SEQUENCE [LARGE SCALE GENOMIC DNA]</scope>
    <source>
        <strain evidence="2">1-1 BBBD Race 1</strain>
    </source>
</reference>
<feature type="compositionally biased region" description="Polar residues" evidence="1">
    <location>
        <begin position="410"/>
        <end position="424"/>
    </location>
</feature>
<reference evidence="3" key="4">
    <citation type="submission" date="2025-05" db="UniProtKB">
        <authorList>
            <consortium name="EnsemblFungi"/>
        </authorList>
    </citation>
    <scope>IDENTIFICATION</scope>
    <source>
        <strain evidence="3">isolate 1-1 / race 1 (BBBD)</strain>
    </source>
</reference>
<evidence type="ECO:0000313" key="3">
    <source>
        <dbReference type="EnsemblFungi" id="PTTG_09580-t43_1-p1"/>
    </source>
</evidence>
<protein>
    <submittedName>
        <fullName evidence="2 3">Uncharacterized protein</fullName>
    </submittedName>
</protein>
<feature type="compositionally biased region" description="Polar residues" evidence="1">
    <location>
        <begin position="89"/>
        <end position="111"/>
    </location>
</feature>
<feature type="compositionally biased region" description="Polar residues" evidence="1">
    <location>
        <begin position="636"/>
        <end position="646"/>
    </location>
</feature>
<accession>A0A180G9L1</accession>
<feature type="region of interest" description="Disordered" evidence="1">
    <location>
        <begin position="615"/>
        <end position="646"/>
    </location>
</feature>
<feature type="compositionally biased region" description="Polar residues" evidence="1">
    <location>
        <begin position="143"/>
        <end position="163"/>
    </location>
</feature>
<feature type="compositionally biased region" description="Low complexity" evidence="1">
    <location>
        <begin position="245"/>
        <end position="255"/>
    </location>
</feature>
<reference evidence="3 4" key="3">
    <citation type="journal article" date="2017" name="G3 (Bethesda)">
        <title>Comparative analysis highlights variable genome content of wheat rusts and divergence of the mating loci.</title>
        <authorList>
            <person name="Cuomo C.A."/>
            <person name="Bakkeren G."/>
            <person name="Khalil H.B."/>
            <person name="Panwar V."/>
            <person name="Joly D."/>
            <person name="Linning R."/>
            <person name="Sakthikumar S."/>
            <person name="Song X."/>
            <person name="Adiconis X."/>
            <person name="Fan L."/>
            <person name="Goldberg J.M."/>
            <person name="Levin J.Z."/>
            <person name="Young S."/>
            <person name="Zeng Q."/>
            <person name="Anikster Y."/>
            <person name="Bruce M."/>
            <person name="Wang M."/>
            <person name="Yin C."/>
            <person name="McCallum B."/>
            <person name="Szabo L.J."/>
            <person name="Hulbert S."/>
            <person name="Chen X."/>
            <person name="Fellers J.P."/>
        </authorList>
    </citation>
    <scope>NUCLEOTIDE SEQUENCE</scope>
    <source>
        <strain evidence="3">isolate 1-1 / race 1 (BBBD)</strain>
        <strain evidence="4">Isolate 1-1 / race 1 (BBBD)</strain>
    </source>
</reference>
<feature type="compositionally biased region" description="Low complexity" evidence="1">
    <location>
        <begin position="462"/>
        <end position="473"/>
    </location>
</feature>
<dbReference type="EMBL" id="ADAS02000137">
    <property type="protein sequence ID" value="OAV89189.1"/>
    <property type="molecule type" value="Genomic_DNA"/>
</dbReference>
<evidence type="ECO:0000313" key="4">
    <source>
        <dbReference type="Proteomes" id="UP000005240"/>
    </source>
</evidence>
<sequence>MPLPIETPAPKASSIIKRFQQTIDNLDGQPALPLPKPRLSQDPEEIAQNRRSWSVGSGGAPLPLNQVAWTAPPGSQLSKSSDAARSEADPQSSPFSSHLINTCRSPQSLADNNKADPTIPSQLDIPLTPPIHQSPDLSRLADLSQSDLAVQKPPSSATNNTKAASPRPKVKATISSDARQIVRSRKQTNITAPTAASLAKIRASDNARSQSQSNGPTTRNQPTNTPAGALGANNLPKSASTQRIAKPPSSASKPAAVRKDSDPAHLRDIRAASASTPKERTRMESIRASTPAPSTAFKKSVIAKTKVPPLPNFGPAPPANAKTAPPSPAPPVKLTRRVISADPQKSTKPAPAPSNPTGSATKPIDKRPLQRTRVASVATPISSGIKKSPSLKSSAAQPSARVASAASPKLTVTGTSGMTRTPDLSTPKAKTRTSSVKGSSTTVRKSPILPSVPFPEGSSDQASIKSAKKPSSAVTSGKSRSASRTPTQLMNESPPTKESNDVEAAGQDPVTSVEEGTEGLEAALGSSAEETSVPAGEAAKEPEASVTEGVEDPVPSLADRDVDPSAIGEHAEPPTVAVVDIKAAKEDQEDQEEVGMVLEELEGLKLAHLPLEQLHKHHRLPEAADEDESSRPDFDASTTTNTDGEE</sequence>
<name>A0A180G9L1_PUCT1</name>
<proteinExistence type="predicted"/>